<comment type="similarity">
    <text evidence="3">Belongs to the aldo/keto reductase family. Aldo/keto reductase 2 subfamily.</text>
</comment>
<dbReference type="SUPFAM" id="SSF51430">
    <property type="entry name" value="NAD(P)-linked oxidoreductase"/>
    <property type="match status" value="1"/>
</dbReference>
<dbReference type="PANTHER" id="PTHR43364:SF7">
    <property type="entry name" value="NADP-DEPENDENT OXIDOREDUCTASE DOMAIN-CONTAINING PROTEIN-RELATED"/>
    <property type="match status" value="1"/>
</dbReference>
<dbReference type="STRING" id="1182541.W9Y7J1"/>
<accession>W9Y7J1</accession>
<dbReference type="PANTHER" id="PTHR43364">
    <property type="entry name" value="NADH-SPECIFIC METHYLGLYOXAL REDUCTASE-RELATED"/>
    <property type="match status" value="1"/>
</dbReference>
<name>W9Y7J1_9EURO</name>
<organism evidence="5 6">
    <name type="scientific">Capronia coronata CBS 617.96</name>
    <dbReference type="NCBI Taxonomy" id="1182541"/>
    <lineage>
        <taxon>Eukaryota</taxon>
        <taxon>Fungi</taxon>
        <taxon>Dikarya</taxon>
        <taxon>Ascomycota</taxon>
        <taxon>Pezizomycotina</taxon>
        <taxon>Eurotiomycetes</taxon>
        <taxon>Chaetothyriomycetidae</taxon>
        <taxon>Chaetothyriales</taxon>
        <taxon>Herpotrichiellaceae</taxon>
        <taxon>Capronia</taxon>
    </lineage>
</organism>
<comment type="caution">
    <text evidence="5">The sequence shown here is derived from an EMBL/GenBank/DDBJ whole genome shotgun (WGS) entry which is preliminary data.</text>
</comment>
<evidence type="ECO:0000256" key="2">
    <source>
        <dbReference type="ARBA" id="ARBA00023002"/>
    </source>
</evidence>
<dbReference type="Proteomes" id="UP000019484">
    <property type="component" value="Unassembled WGS sequence"/>
</dbReference>
<dbReference type="GO" id="GO:0016491">
    <property type="term" value="F:oxidoreductase activity"/>
    <property type="evidence" value="ECO:0007669"/>
    <property type="project" value="UniProtKB-KW"/>
</dbReference>
<dbReference type="eggNOG" id="KOG1575">
    <property type="taxonomic scope" value="Eukaryota"/>
</dbReference>
<evidence type="ECO:0000256" key="1">
    <source>
        <dbReference type="ARBA" id="ARBA00022857"/>
    </source>
</evidence>
<dbReference type="InterPro" id="IPR050523">
    <property type="entry name" value="AKR_Detox_Biosynth"/>
</dbReference>
<dbReference type="RefSeq" id="XP_007724494.1">
    <property type="nucleotide sequence ID" value="XM_007726304.1"/>
</dbReference>
<dbReference type="Gene3D" id="3.20.20.100">
    <property type="entry name" value="NADP-dependent oxidoreductase domain"/>
    <property type="match status" value="1"/>
</dbReference>
<evidence type="ECO:0000256" key="3">
    <source>
        <dbReference type="ARBA" id="ARBA00038157"/>
    </source>
</evidence>
<dbReference type="AlphaFoldDB" id="W9Y7J1"/>
<dbReference type="InterPro" id="IPR036812">
    <property type="entry name" value="NAD(P)_OxRdtase_dom_sf"/>
</dbReference>
<protein>
    <recommendedName>
        <fullName evidence="4">NADP-dependent oxidoreductase domain-containing protein</fullName>
    </recommendedName>
</protein>
<sequence length="395" mass="43881">MASKNPTPLLAPPKKPTSLLARYRQLSASAAVFVSPLCLGNMTFGTQYAAVLGECSKETAFEMLDHFVDQGGNFIDTANSYHAGQTETWLGEWMTARGIRDQIVLATKYTGPHRTTDPDIKIRVNYGGNGIKSLRLTLEDSLKRLQTDYIDILYLHWWNFTATIPEVMHGLNDLVVSGKVLYLGISDSPAWLVAKANQYARDHGLRPFVVYQGMWNAAMRDMEREIVPMCRDEGMGITAYSVLNSGRFQTEASFQEREETKTGRQQFAVTARDKQVSKVLESIAVAKDTTITNVALAYILHKEPYVFPVVGGRKISHIEGNIEGLSTSLTTEEIDKLDRAYDFDPGFPSTFLSGTVVNLGTPQKAASRASEVRWTTFQGTIDWVEGPKPIRSPPS</sequence>
<keyword evidence="6" id="KW-1185">Reference proteome</keyword>
<proteinExistence type="inferred from homology"/>
<feature type="domain" description="NADP-dependent oxidoreductase" evidence="4">
    <location>
        <begin position="36"/>
        <end position="341"/>
    </location>
</feature>
<dbReference type="OrthoDB" id="48988at2759"/>
<dbReference type="GeneID" id="19160293"/>
<evidence type="ECO:0000259" key="4">
    <source>
        <dbReference type="Pfam" id="PF00248"/>
    </source>
</evidence>
<keyword evidence="2" id="KW-0560">Oxidoreductase</keyword>
<evidence type="ECO:0000313" key="6">
    <source>
        <dbReference type="Proteomes" id="UP000019484"/>
    </source>
</evidence>
<evidence type="ECO:0000313" key="5">
    <source>
        <dbReference type="EMBL" id="EXJ88488.1"/>
    </source>
</evidence>
<reference evidence="5 6" key="1">
    <citation type="submission" date="2013-03" db="EMBL/GenBank/DDBJ databases">
        <title>The Genome Sequence of Capronia coronata CBS 617.96.</title>
        <authorList>
            <consortium name="The Broad Institute Genomics Platform"/>
            <person name="Cuomo C."/>
            <person name="de Hoog S."/>
            <person name="Gorbushina A."/>
            <person name="Walker B."/>
            <person name="Young S.K."/>
            <person name="Zeng Q."/>
            <person name="Gargeya S."/>
            <person name="Fitzgerald M."/>
            <person name="Haas B."/>
            <person name="Abouelleil A."/>
            <person name="Allen A.W."/>
            <person name="Alvarado L."/>
            <person name="Arachchi H.M."/>
            <person name="Berlin A.M."/>
            <person name="Chapman S.B."/>
            <person name="Gainer-Dewar J."/>
            <person name="Goldberg J."/>
            <person name="Griggs A."/>
            <person name="Gujja S."/>
            <person name="Hansen M."/>
            <person name="Howarth C."/>
            <person name="Imamovic A."/>
            <person name="Ireland A."/>
            <person name="Larimer J."/>
            <person name="McCowan C."/>
            <person name="Murphy C."/>
            <person name="Pearson M."/>
            <person name="Poon T.W."/>
            <person name="Priest M."/>
            <person name="Roberts A."/>
            <person name="Saif S."/>
            <person name="Shea T."/>
            <person name="Sisk P."/>
            <person name="Sykes S."/>
            <person name="Wortman J."/>
            <person name="Nusbaum C."/>
            <person name="Birren B."/>
        </authorList>
    </citation>
    <scope>NUCLEOTIDE SEQUENCE [LARGE SCALE GENOMIC DNA]</scope>
    <source>
        <strain evidence="5 6">CBS 617.96</strain>
    </source>
</reference>
<dbReference type="InterPro" id="IPR023210">
    <property type="entry name" value="NADP_OxRdtase_dom"/>
</dbReference>
<dbReference type="Pfam" id="PF00248">
    <property type="entry name" value="Aldo_ket_red"/>
    <property type="match status" value="1"/>
</dbReference>
<dbReference type="HOGENOM" id="CLU_023205_2_2_1"/>
<keyword evidence="1" id="KW-0521">NADP</keyword>
<gene>
    <name evidence="5" type="ORF">A1O1_05418</name>
</gene>
<dbReference type="EMBL" id="AMWN01000004">
    <property type="protein sequence ID" value="EXJ88488.1"/>
    <property type="molecule type" value="Genomic_DNA"/>
</dbReference>